<feature type="domain" description="Mandelate racemase/muconate lactonizing enzyme C-terminal" evidence="8">
    <location>
        <begin position="140"/>
        <end position="236"/>
    </location>
</feature>
<feature type="binding site" evidence="6">
    <location>
        <position position="189"/>
    </location>
    <ligand>
        <name>Mg(2+)</name>
        <dbReference type="ChEBI" id="CHEBI:18420"/>
    </ligand>
</feature>
<dbReference type="InterPro" id="IPR013341">
    <property type="entry name" value="Mandelate_racemase_N_dom"/>
</dbReference>
<dbReference type="GO" id="GO:0000287">
    <property type="term" value="F:magnesium ion binding"/>
    <property type="evidence" value="ECO:0007669"/>
    <property type="project" value="UniProtKB-ARBA"/>
</dbReference>
<proteinExistence type="inferred from homology"/>
<dbReference type="Gene3D" id="3.30.390.10">
    <property type="entry name" value="Enolase-like, N-terminal domain"/>
    <property type="match status" value="1"/>
</dbReference>
<comment type="caution">
    <text evidence="9">The sequence shown here is derived from an EMBL/GenBank/DDBJ whole genome shotgun (WGS) entry which is preliminary data.</text>
</comment>
<dbReference type="SFLD" id="SFLDS00001">
    <property type="entry name" value="Enolase"/>
    <property type="match status" value="1"/>
</dbReference>
<dbReference type="FunFam" id="3.30.390.10:FF:000009">
    <property type="entry name" value="Hydrophobic dipeptide epimerase"/>
    <property type="match status" value="1"/>
</dbReference>
<comment type="cofactor">
    <cofactor evidence="6 7">
        <name>Mg(2+)</name>
        <dbReference type="ChEBI" id="CHEBI:18420"/>
    </cofactor>
    <text evidence="6 7">Binds 1 Mg(2+) ion per subunit.</text>
</comment>
<evidence type="ECO:0000256" key="2">
    <source>
        <dbReference type="ARBA" id="ARBA00022723"/>
    </source>
</evidence>
<sequence>MKITNIKFEKLKFKLKKPVVVAFATIDSAETIIVKIETDEGIYGFGEASPFGPVTGETLDTVAVVLDMFKKNLVGMNPLKIEKIHYKMNNIILGNSSAKASIDIAVHDILGKVMNQPLYKVLGGYSNKIQTDITIGIDRPEIMAKEAVAHVKNGFNILKLKAGKNAKDDILATKLIREAVGENIRLRMDANQGWDVNTSINTLYELEKYNMEAVEQCLPYWDIDGSAQIKKRSNIKIMLDESIHTPVDAMNAIKKDAADILNIKLMKSSGIYPAVQINSIAQASGVTCMLGCMLETKVGITASASLIAAKKNIIEADVDSFMMIEEDERIMGGFKMEKDTITLSEKPGLGIELNM</sequence>
<dbReference type="InterPro" id="IPR029065">
    <property type="entry name" value="Enolase_C-like"/>
</dbReference>
<evidence type="ECO:0000256" key="7">
    <source>
        <dbReference type="RuleBase" id="RU366006"/>
    </source>
</evidence>
<gene>
    <name evidence="9" type="ORF">CHL78_007750</name>
</gene>
<feature type="active site" description="Proton acceptor; specific for (S)-substrate epimerization" evidence="5">
    <location>
        <position position="264"/>
    </location>
</feature>
<dbReference type="PANTHER" id="PTHR48073:SF2">
    <property type="entry name" value="O-SUCCINYLBENZOATE SYNTHASE"/>
    <property type="match status" value="1"/>
</dbReference>
<dbReference type="SFLD" id="SFLDG00180">
    <property type="entry name" value="muconate_cycloisomerase"/>
    <property type="match status" value="1"/>
</dbReference>
<dbReference type="PANTHER" id="PTHR48073">
    <property type="entry name" value="O-SUCCINYLBENZOATE SYNTHASE-RELATED"/>
    <property type="match status" value="1"/>
</dbReference>
<evidence type="ECO:0000256" key="3">
    <source>
        <dbReference type="ARBA" id="ARBA00022842"/>
    </source>
</evidence>
<dbReference type="SUPFAM" id="SSF51604">
    <property type="entry name" value="Enolase C-terminal domain-like"/>
    <property type="match status" value="1"/>
</dbReference>
<protein>
    <recommendedName>
        <fullName evidence="7">Dipeptide epimerase</fullName>
        <ecNumber evidence="7">5.1.1.-</ecNumber>
    </recommendedName>
</protein>
<evidence type="ECO:0000313" key="9">
    <source>
        <dbReference type="EMBL" id="RDY27888.1"/>
    </source>
</evidence>
<keyword evidence="4 7" id="KW-0413">Isomerase</keyword>
<dbReference type="AlphaFoldDB" id="A0A371J5D1"/>
<evidence type="ECO:0000313" key="10">
    <source>
        <dbReference type="Proteomes" id="UP000215694"/>
    </source>
</evidence>
<evidence type="ECO:0000259" key="8">
    <source>
        <dbReference type="SMART" id="SM00922"/>
    </source>
</evidence>
<comment type="similarity">
    <text evidence="1 7">Belongs to the mandelate racemase/muconate lactonizing enzyme family.</text>
</comment>
<dbReference type="CDD" id="cd03319">
    <property type="entry name" value="L-Ala-DL-Glu_epimerase"/>
    <property type="match status" value="1"/>
</dbReference>
<keyword evidence="2 6" id="KW-0479">Metal-binding</keyword>
<evidence type="ECO:0000256" key="6">
    <source>
        <dbReference type="PIRSR" id="PIRSR634603-3"/>
    </source>
</evidence>
<dbReference type="OrthoDB" id="9775391at2"/>
<dbReference type="GO" id="GO:0006518">
    <property type="term" value="P:peptide metabolic process"/>
    <property type="evidence" value="ECO:0007669"/>
    <property type="project" value="UniProtKB-ARBA"/>
</dbReference>
<reference evidence="9 10" key="1">
    <citation type="journal article" date="2017" name="Genome Announc.">
        <title>Draft Genome Sequence of Romboutsia weinsteinii sp. nov. Strain CCRI-19649(T) Isolated from Surface Water.</title>
        <authorList>
            <person name="Maheux A.F."/>
            <person name="Boudreau D.K."/>
            <person name="Berube E."/>
            <person name="Boissinot M."/>
            <person name="Cantin P."/>
            <person name="Raymond F."/>
            <person name="Corbeil J."/>
            <person name="Omar R.F."/>
            <person name="Bergeron M.G."/>
        </authorList>
    </citation>
    <scope>NUCLEOTIDE SEQUENCE [LARGE SCALE GENOMIC DNA]</scope>
    <source>
        <strain evidence="9 10">CCRI-19649</strain>
    </source>
</reference>
<dbReference type="Gene3D" id="3.20.20.120">
    <property type="entry name" value="Enolase-like C-terminal domain"/>
    <property type="match status" value="1"/>
</dbReference>
<evidence type="ECO:0000256" key="5">
    <source>
        <dbReference type="PIRSR" id="PIRSR634603-1"/>
    </source>
</evidence>
<dbReference type="SUPFAM" id="SSF54826">
    <property type="entry name" value="Enolase N-terminal domain-like"/>
    <property type="match status" value="1"/>
</dbReference>
<dbReference type="EMBL" id="NOJY02000010">
    <property type="protein sequence ID" value="RDY27888.1"/>
    <property type="molecule type" value="Genomic_DNA"/>
</dbReference>
<feature type="active site" description="Proton acceptor; specific for (R)-substrate epimerization" evidence="5">
    <location>
        <position position="161"/>
    </location>
</feature>
<evidence type="ECO:0000256" key="1">
    <source>
        <dbReference type="ARBA" id="ARBA00008031"/>
    </source>
</evidence>
<feature type="binding site" evidence="6">
    <location>
        <position position="215"/>
    </location>
    <ligand>
        <name>Mg(2+)</name>
        <dbReference type="ChEBI" id="CHEBI:18420"/>
    </ligand>
</feature>
<dbReference type="SFLD" id="SFLDF00009">
    <property type="entry name" value="o-succinylbenzoate_synthase"/>
    <property type="match status" value="1"/>
</dbReference>
<feature type="binding site" evidence="6">
    <location>
        <position position="240"/>
    </location>
    <ligand>
        <name>Mg(2+)</name>
        <dbReference type="ChEBI" id="CHEBI:18420"/>
    </ligand>
</feature>
<dbReference type="EC" id="5.1.1.-" evidence="7"/>
<name>A0A371J5D1_9FIRM</name>
<dbReference type="RefSeq" id="WP_094367899.1">
    <property type="nucleotide sequence ID" value="NZ_NOJY02000010.1"/>
</dbReference>
<dbReference type="Pfam" id="PF02746">
    <property type="entry name" value="MR_MLE_N"/>
    <property type="match status" value="1"/>
</dbReference>
<dbReference type="InterPro" id="IPR034603">
    <property type="entry name" value="Dipeptide_epimerase"/>
</dbReference>
<evidence type="ECO:0000256" key="4">
    <source>
        <dbReference type="ARBA" id="ARBA00023235"/>
    </source>
</evidence>
<dbReference type="GO" id="GO:0016855">
    <property type="term" value="F:racemase and epimerase activity, acting on amino acids and derivatives"/>
    <property type="evidence" value="ECO:0007669"/>
    <property type="project" value="UniProtKB-UniRule"/>
</dbReference>
<keyword evidence="3 6" id="KW-0460">Magnesium</keyword>
<dbReference type="InterPro" id="IPR013342">
    <property type="entry name" value="Mandelate_racemase_C"/>
</dbReference>
<dbReference type="Proteomes" id="UP000215694">
    <property type="component" value="Unassembled WGS sequence"/>
</dbReference>
<dbReference type="InterPro" id="IPR029017">
    <property type="entry name" value="Enolase-like_N"/>
</dbReference>
<accession>A0A371J5D1</accession>
<dbReference type="InterPro" id="IPR036849">
    <property type="entry name" value="Enolase-like_C_sf"/>
</dbReference>
<keyword evidence="10" id="KW-1185">Reference proteome</keyword>
<dbReference type="Pfam" id="PF13378">
    <property type="entry name" value="MR_MLE_C"/>
    <property type="match status" value="1"/>
</dbReference>
<organism evidence="9 10">
    <name type="scientific">Romboutsia weinsteinii</name>
    <dbReference type="NCBI Taxonomy" id="2020949"/>
    <lineage>
        <taxon>Bacteria</taxon>
        <taxon>Bacillati</taxon>
        <taxon>Bacillota</taxon>
        <taxon>Clostridia</taxon>
        <taxon>Peptostreptococcales</taxon>
        <taxon>Peptostreptococcaceae</taxon>
        <taxon>Romboutsia</taxon>
    </lineage>
</organism>
<dbReference type="SMART" id="SM00922">
    <property type="entry name" value="MR_MLE"/>
    <property type="match status" value="1"/>
</dbReference>